<gene>
    <name evidence="1" type="ORF">PITCH_A2070003</name>
</gene>
<dbReference type="AlphaFoldDB" id="A0A445MXE6"/>
<reference evidence="1" key="1">
    <citation type="submission" date="2018-01" db="EMBL/GenBank/DDBJ databases">
        <authorList>
            <person name="Regsiter A."/>
            <person name="William W."/>
        </authorList>
    </citation>
    <scope>NUCLEOTIDE SEQUENCE</scope>
    <source>
        <strain evidence="1">TRIP AH-1</strain>
    </source>
</reference>
<organism evidence="1">
    <name type="scientific">uncultured Desulfobacterium sp</name>
    <dbReference type="NCBI Taxonomy" id="201089"/>
    <lineage>
        <taxon>Bacteria</taxon>
        <taxon>Pseudomonadati</taxon>
        <taxon>Thermodesulfobacteriota</taxon>
        <taxon>Desulfobacteria</taxon>
        <taxon>Desulfobacterales</taxon>
        <taxon>Desulfobacteriaceae</taxon>
        <taxon>Desulfobacterium</taxon>
        <taxon>environmental samples</taxon>
    </lineage>
</organism>
<accession>A0A445MXE6</accession>
<sequence>MGAPLGRNVSLYLTLASSDKSIDPLATVSVKNEDCATSRMRLISGSVSTKYILQTGINLLIYRMELFNAF</sequence>
<evidence type="ECO:0000313" key="1">
    <source>
        <dbReference type="EMBL" id="SPD74157.1"/>
    </source>
</evidence>
<name>A0A445MXE6_9BACT</name>
<protein>
    <submittedName>
        <fullName evidence="1">Uncharacterized protein</fullName>
    </submittedName>
</protein>
<proteinExistence type="predicted"/>
<dbReference type="EMBL" id="OJIN01000121">
    <property type="protein sequence ID" value="SPD74157.1"/>
    <property type="molecule type" value="Genomic_DNA"/>
</dbReference>